<dbReference type="PANTHER" id="PTHR30523:SF6">
    <property type="entry name" value="PHOSPHOENOLPYRUVATE CARBOXYLASE"/>
    <property type="match status" value="1"/>
</dbReference>
<proteinExistence type="predicted"/>
<dbReference type="Proteomes" id="UP000322667">
    <property type="component" value="Chromosome A12"/>
</dbReference>
<dbReference type="AlphaFoldDB" id="A0A5D2MZH9"/>
<evidence type="ECO:0000313" key="2">
    <source>
        <dbReference type="Proteomes" id="UP000322667"/>
    </source>
</evidence>
<sequence>MTDTTDDIAEEISFQSFEDDFKLLGNLLNNVLQREVGAQFMAKIERIRLLALSASNMRLSGIENMAALLEKQLASEISEMTLEEALKLARAFSHYLTLMGIAETYHRKTFWNHCCFGY</sequence>
<dbReference type="GO" id="GO:0008964">
    <property type="term" value="F:phosphoenolpyruvate carboxylase activity"/>
    <property type="evidence" value="ECO:0007669"/>
    <property type="project" value="InterPro"/>
</dbReference>
<dbReference type="GO" id="GO:0015977">
    <property type="term" value="P:carbon fixation"/>
    <property type="evidence" value="ECO:0007669"/>
    <property type="project" value="InterPro"/>
</dbReference>
<name>A0A5D2MZH9_GOSTO</name>
<dbReference type="SUPFAM" id="SSF51621">
    <property type="entry name" value="Phosphoenolpyruvate/pyruvate domain"/>
    <property type="match status" value="1"/>
</dbReference>
<dbReference type="InterPro" id="IPR015813">
    <property type="entry name" value="Pyrv/PenolPyrv_kinase-like_dom"/>
</dbReference>
<evidence type="ECO:0000313" key="1">
    <source>
        <dbReference type="EMBL" id="TYH96725.1"/>
    </source>
</evidence>
<protein>
    <recommendedName>
        <fullName evidence="3">Phosphoenolpyruvate carboxylase</fullName>
    </recommendedName>
</protein>
<dbReference type="GO" id="GO:0006099">
    <property type="term" value="P:tricarboxylic acid cycle"/>
    <property type="evidence" value="ECO:0007669"/>
    <property type="project" value="InterPro"/>
</dbReference>
<accession>A0A5D2MZH9</accession>
<dbReference type="InterPro" id="IPR021135">
    <property type="entry name" value="PEP_COase"/>
</dbReference>
<reference evidence="1 2" key="1">
    <citation type="submission" date="2019-07" db="EMBL/GenBank/DDBJ databases">
        <title>WGS assembly of Gossypium tomentosum.</title>
        <authorList>
            <person name="Chen Z.J."/>
            <person name="Sreedasyam A."/>
            <person name="Ando A."/>
            <person name="Song Q."/>
            <person name="De L."/>
            <person name="Hulse-Kemp A."/>
            <person name="Ding M."/>
            <person name="Ye W."/>
            <person name="Kirkbride R."/>
            <person name="Jenkins J."/>
            <person name="Plott C."/>
            <person name="Lovell J."/>
            <person name="Lin Y.-M."/>
            <person name="Vaughn R."/>
            <person name="Liu B."/>
            <person name="Li W."/>
            <person name="Simpson S."/>
            <person name="Scheffler B."/>
            <person name="Saski C."/>
            <person name="Grover C."/>
            <person name="Hu G."/>
            <person name="Conover J."/>
            <person name="Carlson J."/>
            <person name="Shu S."/>
            <person name="Boston L."/>
            <person name="Williams M."/>
            <person name="Peterson D."/>
            <person name="Mcgee K."/>
            <person name="Jones D."/>
            <person name="Wendel J."/>
            <person name="Stelly D."/>
            <person name="Grimwood J."/>
            <person name="Schmutz J."/>
        </authorList>
    </citation>
    <scope>NUCLEOTIDE SEQUENCE [LARGE SCALE GENOMIC DNA]</scope>
    <source>
        <strain evidence="1">7179.01</strain>
    </source>
</reference>
<evidence type="ECO:0008006" key="3">
    <source>
        <dbReference type="Google" id="ProtNLM"/>
    </source>
</evidence>
<dbReference type="Pfam" id="PF00311">
    <property type="entry name" value="PEPcase"/>
    <property type="match status" value="1"/>
</dbReference>
<keyword evidence="2" id="KW-1185">Reference proteome</keyword>
<dbReference type="GO" id="GO:0005829">
    <property type="term" value="C:cytosol"/>
    <property type="evidence" value="ECO:0007669"/>
    <property type="project" value="TreeGrafter"/>
</dbReference>
<organism evidence="1 2">
    <name type="scientific">Gossypium tomentosum</name>
    <name type="common">Hawaiian cotton</name>
    <name type="synonym">Gossypium sandvicense</name>
    <dbReference type="NCBI Taxonomy" id="34277"/>
    <lineage>
        <taxon>Eukaryota</taxon>
        <taxon>Viridiplantae</taxon>
        <taxon>Streptophyta</taxon>
        <taxon>Embryophyta</taxon>
        <taxon>Tracheophyta</taxon>
        <taxon>Spermatophyta</taxon>
        <taxon>Magnoliopsida</taxon>
        <taxon>eudicotyledons</taxon>
        <taxon>Gunneridae</taxon>
        <taxon>Pentapetalae</taxon>
        <taxon>rosids</taxon>
        <taxon>malvids</taxon>
        <taxon>Malvales</taxon>
        <taxon>Malvaceae</taxon>
        <taxon>Malvoideae</taxon>
        <taxon>Gossypium</taxon>
    </lineage>
</organism>
<dbReference type="EMBL" id="CM017621">
    <property type="protein sequence ID" value="TYH96725.1"/>
    <property type="molecule type" value="Genomic_DNA"/>
</dbReference>
<gene>
    <name evidence="1" type="ORF">ES332_A12G197400v1</name>
</gene>
<dbReference type="PANTHER" id="PTHR30523">
    <property type="entry name" value="PHOSPHOENOLPYRUVATE CARBOXYLASE"/>
    <property type="match status" value="1"/>
</dbReference>